<dbReference type="InterPro" id="IPR011009">
    <property type="entry name" value="Kinase-like_dom_sf"/>
</dbReference>
<dbReference type="OrthoDB" id="193860at2759"/>
<dbReference type="AlphaFoldDB" id="A0A0C9V668"/>
<evidence type="ECO:0000259" key="6">
    <source>
        <dbReference type="PROSITE" id="PS50011"/>
    </source>
</evidence>
<evidence type="ECO:0000256" key="4">
    <source>
        <dbReference type="ARBA" id="ARBA00022777"/>
    </source>
</evidence>
<evidence type="ECO:0000256" key="2">
    <source>
        <dbReference type="ARBA" id="ARBA00022679"/>
    </source>
</evidence>
<dbReference type="InterPro" id="IPR008271">
    <property type="entry name" value="Ser/Thr_kinase_AS"/>
</dbReference>
<evidence type="ECO:0000256" key="5">
    <source>
        <dbReference type="ARBA" id="ARBA00022840"/>
    </source>
</evidence>
<dbReference type="PROSITE" id="PS00108">
    <property type="entry name" value="PROTEIN_KINASE_ST"/>
    <property type="match status" value="1"/>
</dbReference>
<keyword evidence="3" id="KW-0547">Nucleotide-binding</keyword>
<dbReference type="PANTHER" id="PTHR24345:SF0">
    <property type="entry name" value="CELL CYCLE SERINE_THREONINE-PROTEIN KINASE CDC5_MSD2"/>
    <property type="match status" value="1"/>
</dbReference>
<keyword evidence="1" id="KW-0723">Serine/threonine-protein kinase</keyword>
<dbReference type="HOGENOM" id="CLU_000288_63_23_1"/>
<dbReference type="GO" id="GO:0004674">
    <property type="term" value="F:protein serine/threonine kinase activity"/>
    <property type="evidence" value="ECO:0007669"/>
    <property type="project" value="UniProtKB-KW"/>
</dbReference>
<dbReference type="GO" id="GO:0005524">
    <property type="term" value="F:ATP binding"/>
    <property type="evidence" value="ECO:0007669"/>
    <property type="project" value="UniProtKB-KW"/>
</dbReference>
<dbReference type="SMART" id="SM00220">
    <property type="entry name" value="S_TKc"/>
    <property type="match status" value="1"/>
</dbReference>
<dbReference type="SUPFAM" id="SSF56112">
    <property type="entry name" value="Protein kinase-like (PK-like)"/>
    <property type="match status" value="1"/>
</dbReference>
<name>A0A0C9V668_SPHS4</name>
<dbReference type="EMBL" id="KN837220">
    <property type="protein sequence ID" value="KIJ32866.1"/>
    <property type="molecule type" value="Genomic_DNA"/>
</dbReference>
<reference evidence="7 8" key="1">
    <citation type="submission" date="2014-06" db="EMBL/GenBank/DDBJ databases">
        <title>Evolutionary Origins and Diversification of the Mycorrhizal Mutualists.</title>
        <authorList>
            <consortium name="DOE Joint Genome Institute"/>
            <consortium name="Mycorrhizal Genomics Consortium"/>
            <person name="Kohler A."/>
            <person name="Kuo A."/>
            <person name="Nagy L.G."/>
            <person name="Floudas D."/>
            <person name="Copeland A."/>
            <person name="Barry K.W."/>
            <person name="Cichocki N."/>
            <person name="Veneault-Fourrey C."/>
            <person name="LaButti K."/>
            <person name="Lindquist E.A."/>
            <person name="Lipzen A."/>
            <person name="Lundell T."/>
            <person name="Morin E."/>
            <person name="Murat C."/>
            <person name="Riley R."/>
            <person name="Ohm R."/>
            <person name="Sun H."/>
            <person name="Tunlid A."/>
            <person name="Henrissat B."/>
            <person name="Grigoriev I.V."/>
            <person name="Hibbett D.S."/>
            <person name="Martin F."/>
        </authorList>
    </citation>
    <scope>NUCLEOTIDE SEQUENCE [LARGE SCALE GENOMIC DNA]</scope>
    <source>
        <strain evidence="7 8">SS14</strain>
    </source>
</reference>
<protein>
    <submittedName>
        <fullName evidence="7">Unplaced genomic scaffold SPHSTscaffold_145, whole genome shotgun sequence</fullName>
    </submittedName>
</protein>
<dbReference type="GO" id="GO:0005634">
    <property type="term" value="C:nucleus"/>
    <property type="evidence" value="ECO:0007669"/>
    <property type="project" value="TreeGrafter"/>
</dbReference>
<dbReference type="Proteomes" id="UP000054279">
    <property type="component" value="Unassembled WGS sequence"/>
</dbReference>
<keyword evidence="8" id="KW-1185">Reference proteome</keyword>
<sequence length="149" mass="16640">MFTREVDILKSLNQFLESAKSHINVVQFHEMYEEGFKICIVLEYMPGGDFGTFLSQKAPLDEHKARKIVQHICSGVAFLHEHGIIHRDLKPENILLTEGDPATLKIGDFGLARIMNTETIIKSHCGTPNYLAPEVQMQSGSGNADKVDS</sequence>
<feature type="domain" description="Protein kinase" evidence="6">
    <location>
        <begin position="1"/>
        <end position="149"/>
    </location>
</feature>
<keyword evidence="4" id="KW-0418">Kinase</keyword>
<keyword evidence="2" id="KW-0808">Transferase</keyword>
<organism evidence="7 8">
    <name type="scientific">Sphaerobolus stellatus (strain SS14)</name>
    <dbReference type="NCBI Taxonomy" id="990650"/>
    <lineage>
        <taxon>Eukaryota</taxon>
        <taxon>Fungi</taxon>
        <taxon>Dikarya</taxon>
        <taxon>Basidiomycota</taxon>
        <taxon>Agaricomycotina</taxon>
        <taxon>Agaricomycetes</taxon>
        <taxon>Phallomycetidae</taxon>
        <taxon>Geastrales</taxon>
        <taxon>Sphaerobolaceae</taxon>
        <taxon>Sphaerobolus</taxon>
    </lineage>
</organism>
<evidence type="ECO:0000313" key="8">
    <source>
        <dbReference type="Proteomes" id="UP000054279"/>
    </source>
</evidence>
<evidence type="ECO:0000313" key="7">
    <source>
        <dbReference type="EMBL" id="KIJ32866.1"/>
    </source>
</evidence>
<dbReference type="Pfam" id="PF00069">
    <property type="entry name" value="Pkinase"/>
    <property type="match status" value="1"/>
</dbReference>
<dbReference type="PANTHER" id="PTHR24345">
    <property type="entry name" value="SERINE/THREONINE-PROTEIN KINASE PLK"/>
    <property type="match status" value="1"/>
</dbReference>
<accession>A0A0C9V668</accession>
<dbReference type="Gene3D" id="1.10.510.10">
    <property type="entry name" value="Transferase(Phosphotransferase) domain 1"/>
    <property type="match status" value="1"/>
</dbReference>
<dbReference type="PROSITE" id="PS50011">
    <property type="entry name" value="PROTEIN_KINASE_DOM"/>
    <property type="match status" value="1"/>
</dbReference>
<keyword evidence="5" id="KW-0067">ATP-binding</keyword>
<gene>
    <name evidence="7" type="ORF">M422DRAFT_265204</name>
</gene>
<evidence type="ECO:0000256" key="3">
    <source>
        <dbReference type="ARBA" id="ARBA00022741"/>
    </source>
</evidence>
<dbReference type="InterPro" id="IPR000719">
    <property type="entry name" value="Prot_kinase_dom"/>
</dbReference>
<proteinExistence type="predicted"/>
<evidence type="ECO:0000256" key="1">
    <source>
        <dbReference type="ARBA" id="ARBA00022527"/>
    </source>
</evidence>